<comment type="caution">
    <text evidence="2">The sequence shown here is derived from an EMBL/GenBank/DDBJ whole genome shotgun (WGS) entry which is preliminary data.</text>
</comment>
<dbReference type="EMBL" id="BLXT01003156">
    <property type="protein sequence ID" value="GFO00879.1"/>
    <property type="molecule type" value="Genomic_DNA"/>
</dbReference>
<proteinExistence type="predicted"/>
<evidence type="ECO:0000313" key="3">
    <source>
        <dbReference type="Proteomes" id="UP000735302"/>
    </source>
</evidence>
<feature type="region of interest" description="Disordered" evidence="1">
    <location>
        <begin position="211"/>
        <end position="238"/>
    </location>
</feature>
<keyword evidence="3" id="KW-1185">Reference proteome</keyword>
<evidence type="ECO:0000313" key="2">
    <source>
        <dbReference type="EMBL" id="GFO00879.1"/>
    </source>
</evidence>
<dbReference type="InterPro" id="IPR023250">
    <property type="entry name" value="Cyclin-dep_Kinase_2_interact"/>
</dbReference>
<evidence type="ECO:0000256" key="1">
    <source>
        <dbReference type="SAM" id="MobiDB-lite"/>
    </source>
</evidence>
<name>A0AAV4A2S8_9GAST</name>
<dbReference type="AlphaFoldDB" id="A0AAV4A2S8"/>
<dbReference type="PANTHER" id="PTHR15827:SF2">
    <property type="entry name" value="CYCLIN-DEPENDENT KINASE 2-INTERACTING PROTEIN"/>
    <property type="match status" value="1"/>
</dbReference>
<keyword evidence="2" id="KW-0808">Transferase</keyword>
<dbReference type="PRINTS" id="PR02040">
    <property type="entry name" value="CDK2IP"/>
</dbReference>
<keyword evidence="2" id="KW-0418">Kinase</keyword>
<gene>
    <name evidence="2" type="ORF">PoB_002738400</name>
</gene>
<sequence length="255" mass="28213">MSQNSEGEKSFLSPVKVHSQRHGAGNLTGHPRKVKDLAADFHNYIMKWEALNAQGMDIVTKIANIKIEKVFDVQEDGSTTSALPNELNPLCESLSEVVESMSNLESKLSNKAKNAEALVALEKFQPGGDKSLVLFGTMTLKDVADTTREIHRDFHKELQLKRCLLRQVAHTSNREETEALAACWLHQPYIRPQCHDLLHALLKDTGHINTQQGDLRLPGPLPDQGAGGGPRNPRQKGPCRFPVGFAFYCATDAPE</sequence>
<accession>A0AAV4A2S8</accession>
<dbReference type="Proteomes" id="UP000735302">
    <property type="component" value="Unassembled WGS sequence"/>
</dbReference>
<reference evidence="2 3" key="1">
    <citation type="journal article" date="2021" name="Elife">
        <title>Chloroplast acquisition without the gene transfer in kleptoplastic sea slugs, Plakobranchus ocellatus.</title>
        <authorList>
            <person name="Maeda T."/>
            <person name="Takahashi S."/>
            <person name="Yoshida T."/>
            <person name="Shimamura S."/>
            <person name="Takaki Y."/>
            <person name="Nagai Y."/>
            <person name="Toyoda A."/>
            <person name="Suzuki Y."/>
            <person name="Arimoto A."/>
            <person name="Ishii H."/>
            <person name="Satoh N."/>
            <person name="Nishiyama T."/>
            <person name="Hasebe M."/>
            <person name="Maruyama T."/>
            <person name="Minagawa J."/>
            <person name="Obokata J."/>
            <person name="Shigenobu S."/>
        </authorList>
    </citation>
    <scope>NUCLEOTIDE SEQUENCE [LARGE SCALE GENOMIC DNA]</scope>
</reference>
<dbReference type="PANTHER" id="PTHR15827">
    <property type="entry name" value="CYCLIN-DEPENDENT KINASE 2-INTERACTING PROTEIN"/>
    <property type="match status" value="1"/>
</dbReference>
<protein>
    <submittedName>
        <fullName evidence="2">Cyclin-dependent kinase 2-interacting protein-like</fullName>
    </submittedName>
</protein>
<organism evidence="2 3">
    <name type="scientific">Plakobranchus ocellatus</name>
    <dbReference type="NCBI Taxonomy" id="259542"/>
    <lineage>
        <taxon>Eukaryota</taxon>
        <taxon>Metazoa</taxon>
        <taxon>Spiralia</taxon>
        <taxon>Lophotrochozoa</taxon>
        <taxon>Mollusca</taxon>
        <taxon>Gastropoda</taxon>
        <taxon>Heterobranchia</taxon>
        <taxon>Euthyneura</taxon>
        <taxon>Panpulmonata</taxon>
        <taxon>Sacoglossa</taxon>
        <taxon>Placobranchoidea</taxon>
        <taxon>Plakobranchidae</taxon>
        <taxon>Plakobranchus</taxon>
    </lineage>
</organism>
<feature type="region of interest" description="Disordered" evidence="1">
    <location>
        <begin position="1"/>
        <end position="31"/>
    </location>
</feature>
<dbReference type="GO" id="GO:0016301">
    <property type="term" value="F:kinase activity"/>
    <property type="evidence" value="ECO:0007669"/>
    <property type="project" value="UniProtKB-KW"/>
</dbReference>